<evidence type="ECO:0000256" key="1">
    <source>
        <dbReference type="SAM" id="Phobius"/>
    </source>
</evidence>
<dbReference type="InterPro" id="IPR050266">
    <property type="entry name" value="AB_hydrolase_sf"/>
</dbReference>
<name>A0AAI8YFH1_9PEZI</name>
<keyword evidence="1" id="KW-0812">Transmembrane</keyword>
<dbReference type="InterPro" id="IPR029058">
    <property type="entry name" value="AB_hydrolase_fold"/>
</dbReference>
<feature type="transmembrane region" description="Helical" evidence="1">
    <location>
        <begin position="377"/>
        <end position="400"/>
    </location>
</feature>
<dbReference type="PANTHER" id="PTHR43798:SF33">
    <property type="entry name" value="HYDROLASE, PUTATIVE (AFU_ORTHOLOGUE AFUA_2G14860)-RELATED"/>
    <property type="match status" value="1"/>
</dbReference>
<dbReference type="InterPro" id="IPR000073">
    <property type="entry name" value="AB_hydrolase_1"/>
</dbReference>
<dbReference type="Pfam" id="PF12697">
    <property type="entry name" value="Abhydrolase_6"/>
    <property type="match status" value="1"/>
</dbReference>
<dbReference type="AlphaFoldDB" id="A0AAI8YFH1"/>
<sequence length="444" mass="49354">MPTVTLPSKPDAPVAYELFQGDAASTLLVVCLNGLGLPQGGWKLAIDLFQQSSVSPKPWILTYDRYGQGASPRDPRESWPSKDPGYAHTLDDVTDDLHELVRTLCPDRCSRICLVNNSIGAHVARRYADRYPTIVEGILFLDSNPGNTDYASIWPNPKDPSFDLEKMAPPGTPLDEYEAAYSKMTTVFASGAKNPEGFDRREIKNILPDPSRPKLKGSKTSDAGPWITVVGHELEQFSKEEWAMMKVPLGMAAMYTQPMWEKYNEGLCGLTDRDRAKGPIIAPKCGHFVQKDNPTFVAEQLEDLVKKVEALQALESSKGSGDSASALDDVKETEDFHYQFWRLLSTFIYFGSLNLNLNLLFHIFFIQRYARMLEEPAASVAHFSWLMAYRCAMITLLAVAPLSTISTPPPTAATDVRPMDPPQCSGVSGSSNAVHWMRRPLYLI</sequence>
<evidence type="ECO:0000259" key="2">
    <source>
        <dbReference type="Pfam" id="PF12697"/>
    </source>
</evidence>
<evidence type="ECO:0000313" key="3">
    <source>
        <dbReference type="EMBL" id="CAJ2502684.1"/>
    </source>
</evidence>
<organism evidence="3 4">
    <name type="scientific">Anthostomella pinea</name>
    <dbReference type="NCBI Taxonomy" id="933095"/>
    <lineage>
        <taxon>Eukaryota</taxon>
        <taxon>Fungi</taxon>
        <taxon>Dikarya</taxon>
        <taxon>Ascomycota</taxon>
        <taxon>Pezizomycotina</taxon>
        <taxon>Sordariomycetes</taxon>
        <taxon>Xylariomycetidae</taxon>
        <taxon>Xylariales</taxon>
        <taxon>Xylariaceae</taxon>
        <taxon>Anthostomella</taxon>
    </lineage>
</organism>
<feature type="domain" description="AB hydrolase-1" evidence="2">
    <location>
        <begin position="29"/>
        <end position="299"/>
    </location>
</feature>
<evidence type="ECO:0000313" key="4">
    <source>
        <dbReference type="Proteomes" id="UP001295740"/>
    </source>
</evidence>
<keyword evidence="4" id="KW-1185">Reference proteome</keyword>
<dbReference type="SUPFAM" id="SSF53474">
    <property type="entry name" value="alpha/beta-Hydrolases"/>
    <property type="match status" value="1"/>
</dbReference>
<keyword evidence="1" id="KW-0472">Membrane</keyword>
<dbReference type="EMBL" id="CAUWAG010000004">
    <property type="protein sequence ID" value="CAJ2502684.1"/>
    <property type="molecule type" value="Genomic_DNA"/>
</dbReference>
<comment type="caution">
    <text evidence="3">The sequence shown here is derived from an EMBL/GenBank/DDBJ whole genome shotgun (WGS) entry which is preliminary data.</text>
</comment>
<protein>
    <submittedName>
        <fullName evidence="3">Uu.00g100780.m01.CDS01</fullName>
    </submittedName>
</protein>
<accession>A0AAI8YFH1</accession>
<dbReference type="PANTHER" id="PTHR43798">
    <property type="entry name" value="MONOACYLGLYCEROL LIPASE"/>
    <property type="match status" value="1"/>
</dbReference>
<dbReference type="Gene3D" id="3.40.50.1820">
    <property type="entry name" value="alpha/beta hydrolase"/>
    <property type="match status" value="1"/>
</dbReference>
<feature type="transmembrane region" description="Helical" evidence="1">
    <location>
        <begin position="340"/>
        <end position="365"/>
    </location>
</feature>
<proteinExistence type="predicted"/>
<dbReference type="Proteomes" id="UP001295740">
    <property type="component" value="Unassembled WGS sequence"/>
</dbReference>
<reference evidence="3" key="1">
    <citation type="submission" date="2023-10" db="EMBL/GenBank/DDBJ databases">
        <authorList>
            <person name="Hackl T."/>
        </authorList>
    </citation>
    <scope>NUCLEOTIDE SEQUENCE</scope>
</reference>
<gene>
    <name evidence="3" type="ORF">KHLLAP_LOCUS3152</name>
</gene>
<keyword evidence="1" id="KW-1133">Transmembrane helix</keyword>
<dbReference type="GO" id="GO:0016020">
    <property type="term" value="C:membrane"/>
    <property type="evidence" value="ECO:0007669"/>
    <property type="project" value="TreeGrafter"/>
</dbReference>